<evidence type="ECO:0000256" key="2">
    <source>
        <dbReference type="HAMAP-Rule" id="MF_00048"/>
    </source>
</evidence>
<dbReference type="STRING" id="1122206.SAMN02745753_02345"/>
<gene>
    <name evidence="3" type="ORF">SAMN02745753_02345</name>
</gene>
<dbReference type="OrthoDB" id="9794876at2"/>
<evidence type="ECO:0000313" key="4">
    <source>
        <dbReference type="Proteomes" id="UP000184517"/>
    </source>
</evidence>
<keyword evidence="3" id="KW-0255">Endonuclease</keyword>
<dbReference type="InterPro" id="IPR011335">
    <property type="entry name" value="Restrct_endonuc-II-like"/>
</dbReference>
<dbReference type="PANTHER" id="PTHR34039:SF1">
    <property type="entry name" value="UPF0102 PROTEIN YRAN"/>
    <property type="match status" value="1"/>
</dbReference>
<sequence length="127" mass="14596">MPPVTSFLNRRKAPKNNGEKAEQAAEAFLLKQGLRFVERNFFCRIGEIDLIFLDQNTYVFVEVHFRANNTHGNAAESLGQSKLKKVRNSAALWLQKNNKVNNASRFDAILFDEKIDSQHLTWLKAVF</sequence>
<dbReference type="EMBL" id="FQVF01000009">
    <property type="protein sequence ID" value="SHF61833.1"/>
    <property type="molecule type" value="Genomic_DNA"/>
</dbReference>
<dbReference type="NCBIfam" id="NF009150">
    <property type="entry name" value="PRK12497.1-3"/>
    <property type="match status" value="1"/>
</dbReference>
<keyword evidence="3" id="KW-0540">Nuclease</keyword>
<dbReference type="PANTHER" id="PTHR34039">
    <property type="entry name" value="UPF0102 PROTEIN YRAN"/>
    <property type="match status" value="1"/>
</dbReference>
<keyword evidence="4" id="KW-1185">Reference proteome</keyword>
<comment type="similarity">
    <text evidence="1 2">Belongs to the UPF0102 family.</text>
</comment>
<dbReference type="AlphaFoldDB" id="A0A1M5D425"/>
<dbReference type="Pfam" id="PF02021">
    <property type="entry name" value="UPF0102"/>
    <property type="match status" value="1"/>
</dbReference>
<dbReference type="InterPro" id="IPR003509">
    <property type="entry name" value="UPF0102_YraN-like"/>
</dbReference>
<name>A0A1M5D425_9GAMM</name>
<dbReference type="GO" id="GO:0003676">
    <property type="term" value="F:nucleic acid binding"/>
    <property type="evidence" value="ECO:0007669"/>
    <property type="project" value="InterPro"/>
</dbReference>
<dbReference type="InterPro" id="IPR011856">
    <property type="entry name" value="tRNA_endonuc-like_dom_sf"/>
</dbReference>
<dbReference type="CDD" id="cd20736">
    <property type="entry name" value="PoNe_Nuclease"/>
    <property type="match status" value="1"/>
</dbReference>
<keyword evidence="3" id="KW-0378">Hydrolase</keyword>
<accession>A0A1M5D425</accession>
<dbReference type="HAMAP" id="MF_00048">
    <property type="entry name" value="UPF0102"/>
    <property type="match status" value="1"/>
</dbReference>
<organism evidence="3 4">
    <name type="scientific">Marinomonas polaris DSM 16579</name>
    <dbReference type="NCBI Taxonomy" id="1122206"/>
    <lineage>
        <taxon>Bacteria</taxon>
        <taxon>Pseudomonadati</taxon>
        <taxon>Pseudomonadota</taxon>
        <taxon>Gammaproteobacteria</taxon>
        <taxon>Oceanospirillales</taxon>
        <taxon>Oceanospirillaceae</taxon>
        <taxon>Marinomonas</taxon>
    </lineage>
</organism>
<evidence type="ECO:0000256" key="1">
    <source>
        <dbReference type="ARBA" id="ARBA00006738"/>
    </source>
</evidence>
<dbReference type="Gene3D" id="3.40.1350.10">
    <property type="match status" value="1"/>
</dbReference>
<proteinExistence type="inferred from homology"/>
<reference evidence="4" key="1">
    <citation type="submission" date="2016-11" db="EMBL/GenBank/DDBJ databases">
        <authorList>
            <person name="Varghese N."/>
            <person name="Submissions S."/>
        </authorList>
    </citation>
    <scope>NUCLEOTIDE SEQUENCE [LARGE SCALE GENOMIC DNA]</scope>
    <source>
        <strain evidence="4">DSM 16579</strain>
    </source>
</reference>
<evidence type="ECO:0000313" key="3">
    <source>
        <dbReference type="EMBL" id="SHF61833.1"/>
    </source>
</evidence>
<dbReference type="SUPFAM" id="SSF52980">
    <property type="entry name" value="Restriction endonuclease-like"/>
    <property type="match status" value="1"/>
</dbReference>
<dbReference type="NCBIfam" id="TIGR00252">
    <property type="entry name" value="YraN family protein"/>
    <property type="match status" value="1"/>
</dbReference>
<dbReference type="GO" id="GO:0004519">
    <property type="term" value="F:endonuclease activity"/>
    <property type="evidence" value="ECO:0007669"/>
    <property type="project" value="UniProtKB-KW"/>
</dbReference>
<dbReference type="RefSeq" id="WP_072839870.1">
    <property type="nucleotide sequence ID" value="NZ_FQVF01000009.1"/>
</dbReference>
<dbReference type="Proteomes" id="UP000184517">
    <property type="component" value="Unassembled WGS sequence"/>
</dbReference>
<protein>
    <recommendedName>
        <fullName evidence="2">UPF0102 protein SAMN02745753_02345</fullName>
    </recommendedName>
</protein>